<accession>A0ABY8VGF4</accession>
<evidence type="ECO:0000313" key="3">
    <source>
        <dbReference type="Proteomes" id="UP001225598"/>
    </source>
</evidence>
<evidence type="ECO:0000256" key="1">
    <source>
        <dbReference type="SAM" id="SignalP"/>
    </source>
</evidence>
<protein>
    <submittedName>
        <fullName evidence="2">Uncharacterized protein</fullName>
    </submittedName>
</protein>
<keyword evidence="3" id="KW-1185">Reference proteome</keyword>
<feature type="signal peptide" evidence="1">
    <location>
        <begin position="1"/>
        <end position="25"/>
    </location>
</feature>
<organism evidence="2 3">
    <name type="scientific">Corynebacterium breve</name>
    <dbReference type="NCBI Taxonomy" id="3049799"/>
    <lineage>
        <taxon>Bacteria</taxon>
        <taxon>Bacillati</taxon>
        <taxon>Actinomycetota</taxon>
        <taxon>Actinomycetes</taxon>
        <taxon>Mycobacteriales</taxon>
        <taxon>Corynebacteriaceae</taxon>
        <taxon>Corynebacterium</taxon>
    </lineage>
</organism>
<keyword evidence="1" id="KW-0732">Signal</keyword>
<evidence type="ECO:0000313" key="2">
    <source>
        <dbReference type="EMBL" id="WIM68579.1"/>
    </source>
</evidence>
<dbReference type="Gene3D" id="3.40.190.10">
    <property type="entry name" value="Periplasmic binding protein-like II"/>
    <property type="match status" value="1"/>
</dbReference>
<gene>
    <name evidence="2" type="ORF">QP027_04080</name>
</gene>
<name>A0ABY8VGF4_9CORY</name>
<reference evidence="2 3" key="1">
    <citation type="submission" date="2023-05" db="EMBL/GenBank/DDBJ databases">
        <title>Corynebacterium suedekumii sp. nov. and Corynebacterium breve sp. nov. isolated from raw cow's milk.</title>
        <authorList>
            <person name="Baer M.K."/>
            <person name="Mehl L."/>
            <person name="Hellmuth R."/>
            <person name="Marke G."/>
            <person name="Lipski A."/>
        </authorList>
    </citation>
    <scope>NUCLEOTIDE SEQUENCE [LARGE SCALE GENOMIC DNA]</scope>
    <source>
        <strain evidence="2 3">R4</strain>
    </source>
</reference>
<sequence length="243" mass="26659">MKQHRKKHRALAVVAAITTASVVLVGCSVEPLESPSTDHRRLQDEPISISINSGSMEQMVLGEIYHQVLRAHGRSSSLAVATKPDEQNQINRLRELDANFVIGCTGNLLGNLNPTTAKEMRDEVGIVNMNTYEQIELSHEVYTEFVGSLPGDFMTIDPSPAVGCQGAPSDILSQNIVPVFYKGLFDRGEINALNTITRILTTDELQRLVDRARRVGSASDVVAAWLGSKAEEQEEKKDTESSE</sequence>
<dbReference type="EMBL" id="CP126969">
    <property type="protein sequence ID" value="WIM68579.1"/>
    <property type="molecule type" value="Genomic_DNA"/>
</dbReference>
<dbReference type="PROSITE" id="PS51257">
    <property type="entry name" value="PROKAR_LIPOPROTEIN"/>
    <property type="match status" value="1"/>
</dbReference>
<dbReference type="Proteomes" id="UP001225598">
    <property type="component" value="Chromosome"/>
</dbReference>
<dbReference type="RefSeq" id="WP_284826201.1">
    <property type="nucleotide sequence ID" value="NZ_CP126969.1"/>
</dbReference>
<feature type="chain" id="PRO_5045072591" evidence="1">
    <location>
        <begin position="26"/>
        <end position="243"/>
    </location>
</feature>
<proteinExistence type="predicted"/>